<dbReference type="OrthoDB" id="3283561at2"/>
<accession>A0A3Q9EVG8</accession>
<dbReference type="InterPro" id="IPR011989">
    <property type="entry name" value="ARM-like"/>
</dbReference>
<dbReference type="RefSeq" id="WP_126398995.1">
    <property type="nucleotide sequence ID" value="NZ_CP034539.1"/>
</dbReference>
<evidence type="ECO:0000313" key="1">
    <source>
        <dbReference type="EMBL" id="AZQ40074.1"/>
    </source>
</evidence>
<dbReference type="EMBL" id="CP034539">
    <property type="protein sequence ID" value="AZQ40074.1"/>
    <property type="molecule type" value="Genomic_DNA"/>
</dbReference>
<dbReference type="KEGG" id="scya:EJ357_47425"/>
<dbReference type="AlphaFoldDB" id="A0A3Q9EVG8"/>
<sequence>MTAERLRSLAVDEIRSVRLWTARSPLAPPDALDRLARDVDPSVQWNALINPNLPDTALRWLADVEAKKAGTRWFILRERIVHHPNVSEALRAELVAAGACSCPQSCGRDVYARQTSTVIE</sequence>
<proteinExistence type="predicted"/>
<dbReference type="Proteomes" id="UP000280298">
    <property type="component" value="Chromosome"/>
</dbReference>
<evidence type="ECO:0000313" key="2">
    <source>
        <dbReference type="Proteomes" id="UP000280298"/>
    </source>
</evidence>
<name>A0A3Q9EVG8_9ACTN</name>
<keyword evidence="2" id="KW-1185">Reference proteome</keyword>
<protein>
    <submittedName>
        <fullName evidence="1">Uncharacterized protein</fullName>
    </submittedName>
</protein>
<organism evidence="1 2">
    <name type="scientific">Streptomyces cyaneochromogenes</name>
    <dbReference type="NCBI Taxonomy" id="2496836"/>
    <lineage>
        <taxon>Bacteria</taxon>
        <taxon>Bacillati</taxon>
        <taxon>Actinomycetota</taxon>
        <taxon>Actinomycetes</taxon>
        <taxon>Kitasatosporales</taxon>
        <taxon>Streptomycetaceae</taxon>
        <taxon>Streptomyces</taxon>
    </lineage>
</organism>
<reference evidence="1 2" key="1">
    <citation type="journal article" date="2019" name="Int. J. Syst. Evol. Microbiol.">
        <title>Streptomyces cyaneochromogenes sp. nov., a blue pigment-producing actinomycete from manganese-contaminated soil.</title>
        <authorList>
            <person name="Tang X."/>
            <person name="Zhao J."/>
            <person name="Li K."/>
            <person name="Chen Z."/>
            <person name="Sun Y."/>
            <person name="Gao J."/>
        </authorList>
    </citation>
    <scope>NUCLEOTIDE SEQUENCE [LARGE SCALE GENOMIC DNA]</scope>
    <source>
        <strain evidence="1 2">MK-45</strain>
    </source>
</reference>
<gene>
    <name evidence="1" type="ORF">EJ357_47425</name>
</gene>
<dbReference type="Gene3D" id="1.25.10.10">
    <property type="entry name" value="Leucine-rich Repeat Variant"/>
    <property type="match status" value="1"/>
</dbReference>